<accession>A0A285P8G7</accession>
<dbReference type="EMBL" id="OBEN01000010">
    <property type="protein sequence ID" value="SNZ16171.1"/>
    <property type="molecule type" value="Genomic_DNA"/>
</dbReference>
<evidence type="ECO:0000313" key="1">
    <source>
        <dbReference type="EMBL" id="SNZ16171.1"/>
    </source>
</evidence>
<organism evidence="1 2">
    <name type="scientific">Hydrogenobacter hydrogenophilus</name>
    <dbReference type="NCBI Taxonomy" id="35835"/>
    <lineage>
        <taxon>Bacteria</taxon>
        <taxon>Pseudomonadati</taxon>
        <taxon>Aquificota</taxon>
        <taxon>Aquificia</taxon>
        <taxon>Aquificales</taxon>
        <taxon>Aquificaceae</taxon>
        <taxon>Hydrogenobacter</taxon>
    </lineage>
</organism>
<dbReference type="InterPro" id="IPR010985">
    <property type="entry name" value="Ribbon_hlx_hlx"/>
</dbReference>
<proteinExistence type="predicted"/>
<evidence type="ECO:0000313" key="2">
    <source>
        <dbReference type="Proteomes" id="UP000218627"/>
    </source>
</evidence>
<evidence type="ECO:0008006" key="3">
    <source>
        <dbReference type="Google" id="ProtNLM"/>
    </source>
</evidence>
<dbReference type="SUPFAM" id="SSF47598">
    <property type="entry name" value="Ribbon-helix-helix"/>
    <property type="match status" value="1"/>
</dbReference>
<keyword evidence="2" id="KW-1185">Reference proteome</keyword>
<gene>
    <name evidence="1" type="ORF">SAMN06265353_1538</name>
</gene>
<reference evidence="2" key="1">
    <citation type="submission" date="2017-09" db="EMBL/GenBank/DDBJ databases">
        <authorList>
            <person name="Varghese N."/>
            <person name="Submissions S."/>
        </authorList>
    </citation>
    <scope>NUCLEOTIDE SEQUENCE [LARGE SCALE GENOMIC DNA]</scope>
    <source>
        <strain evidence="2">DSM 2913</strain>
    </source>
</reference>
<dbReference type="OrthoDB" id="15658at2"/>
<protein>
    <recommendedName>
        <fullName evidence="3">CopG family transcriptional regulator</fullName>
    </recommendedName>
</protein>
<sequence length="61" mass="7278">MKKRKEKTSKKYVRTTVSLPEDVWRELRVESIDKKITMGDLIAKKIRELKELRKRVGFSSL</sequence>
<dbReference type="RefSeq" id="WP_096603046.1">
    <property type="nucleotide sequence ID" value="NZ_OBEN01000010.1"/>
</dbReference>
<dbReference type="Proteomes" id="UP000218627">
    <property type="component" value="Unassembled WGS sequence"/>
</dbReference>
<dbReference type="AlphaFoldDB" id="A0A285P8G7"/>
<dbReference type="GO" id="GO:0006355">
    <property type="term" value="P:regulation of DNA-templated transcription"/>
    <property type="evidence" value="ECO:0007669"/>
    <property type="project" value="InterPro"/>
</dbReference>
<name>A0A285P8G7_9AQUI</name>